<dbReference type="Pfam" id="PF00535">
    <property type="entry name" value="Glycos_transf_2"/>
    <property type="match status" value="1"/>
</dbReference>
<evidence type="ECO:0000259" key="1">
    <source>
        <dbReference type="Pfam" id="PF00535"/>
    </source>
</evidence>
<evidence type="ECO:0000313" key="3">
    <source>
        <dbReference type="Proteomes" id="UP000776700"/>
    </source>
</evidence>
<accession>A0A921SZQ0</accession>
<name>A0A921SZQ0_9FIRM</name>
<dbReference type="InterPro" id="IPR029044">
    <property type="entry name" value="Nucleotide-diphossugar_trans"/>
</dbReference>
<sequence>MKVSIIIPVYNAENTIKETIASISSTYDHEIICINDGSKDKSAEVISDLSQDNIVLLNRENKGAAATRNEGISIATGEYIMFCDADDKLGEGIVDKMVEAIEANNTDIVVGQISHLVGEEVRPIKTFNDLKPISDTDLNHSPEVIQSIGPYGKLYKKKVLENIRFDEDITFCEEHTFNLTAWANSKITIIDELTYLYNIGNEDSIVATSYKNIDKYLNDATKVRKRTLNILKNLEDNVSQYYSYRMDYLIIYFLIRNNYLKTENLNSLLDAATNYLKVIKDVDNEHKEKLKDIVLAISTHVGHNKFVSISRALNMYHTKKTYRSYQMKAIKLKTKMTLRDLKNKNSKSAH</sequence>
<dbReference type="PANTHER" id="PTHR22916:SF3">
    <property type="entry name" value="UDP-GLCNAC:BETAGAL BETA-1,3-N-ACETYLGLUCOSAMINYLTRANSFERASE-LIKE PROTEIN 1"/>
    <property type="match status" value="1"/>
</dbReference>
<reference evidence="2" key="2">
    <citation type="submission" date="2021-09" db="EMBL/GenBank/DDBJ databases">
        <authorList>
            <person name="Gilroy R."/>
        </authorList>
    </citation>
    <scope>NUCLEOTIDE SEQUENCE</scope>
    <source>
        <strain evidence="2">1277</strain>
    </source>
</reference>
<reference evidence="2" key="1">
    <citation type="journal article" date="2021" name="PeerJ">
        <title>Extensive microbial diversity within the chicken gut microbiome revealed by metagenomics and culture.</title>
        <authorList>
            <person name="Gilroy R."/>
            <person name="Ravi A."/>
            <person name="Getino M."/>
            <person name="Pursley I."/>
            <person name="Horton D.L."/>
            <person name="Alikhan N.F."/>
            <person name="Baker D."/>
            <person name="Gharbi K."/>
            <person name="Hall N."/>
            <person name="Watson M."/>
            <person name="Adriaenssens E.M."/>
            <person name="Foster-Nyarko E."/>
            <person name="Jarju S."/>
            <person name="Secka A."/>
            <person name="Antonio M."/>
            <person name="Oren A."/>
            <person name="Chaudhuri R.R."/>
            <person name="La Ragione R."/>
            <person name="Hildebrand F."/>
            <person name="Pallen M.J."/>
        </authorList>
    </citation>
    <scope>NUCLEOTIDE SEQUENCE</scope>
    <source>
        <strain evidence="2">1277</strain>
    </source>
</reference>
<dbReference type="GO" id="GO:0016758">
    <property type="term" value="F:hexosyltransferase activity"/>
    <property type="evidence" value="ECO:0007669"/>
    <property type="project" value="UniProtKB-ARBA"/>
</dbReference>
<dbReference type="Proteomes" id="UP000776700">
    <property type="component" value="Unassembled WGS sequence"/>
</dbReference>
<comment type="caution">
    <text evidence="2">The sequence shown here is derived from an EMBL/GenBank/DDBJ whole genome shotgun (WGS) entry which is preliminary data.</text>
</comment>
<dbReference type="InterPro" id="IPR001173">
    <property type="entry name" value="Glyco_trans_2-like"/>
</dbReference>
<feature type="domain" description="Glycosyltransferase 2-like" evidence="1">
    <location>
        <begin position="4"/>
        <end position="163"/>
    </location>
</feature>
<dbReference type="SUPFAM" id="SSF53448">
    <property type="entry name" value="Nucleotide-diphospho-sugar transferases"/>
    <property type="match status" value="1"/>
</dbReference>
<dbReference type="Gene3D" id="3.90.550.10">
    <property type="entry name" value="Spore Coat Polysaccharide Biosynthesis Protein SpsA, Chain A"/>
    <property type="match status" value="1"/>
</dbReference>
<proteinExistence type="predicted"/>
<dbReference type="AlphaFoldDB" id="A0A921SZQ0"/>
<protein>
    <submittedName>
        <fullName evidence="2">Glycosyltransferase</fullName>
    </submittedName>
</protein>
<organism evidence="2 3">
    <name type="scientific">Romboutsia timonensis</name>
    <dbReference type="NCBI Taxonomy" id="1776391"/>
    <lineage>
        <taxon>Bacteria</taxon>
        <taxon>Bacillati</taxon>
        <taxon>Bacillota</taxon>
        <taxon>Clostridia</taxon>
        <taxon>Peptostreptococcales</taxon>
        <taxon>Peptostreptococcaceae</taxon>
        <taxon>Romboutsia</taxon>
    </lineage>
</organism>
<dbReference type="PANTHER" id="PTHR22916">
    <property type="entry name" value="GLYCOSYLTRANSFERASE"/>
    <property type="match status" value="1"/>
</dbReference>
<evidence type="ECO:0000313" key="2">
    <source>
        <dbReference type="EMBL" id="HJG96743.1"/>
    </source>
</evidence>
<gene>
    <name evidence="2" type="ORF">K8V90_06540</name>
</gene>
<dbReference type="CDD" id="cd00761">
    <property type="entry name" value="Glyco_tranf_GTA_type"/>
    <property type="match status" value="1"/>
</dbReference>
<dbReference type="EMBL" id="DYUB01000203">
    <property type="protein sequence ID" value="HJG96743.1"/>
    <property type="molecule type" value="Genomic_DNA"/>
</dbReference>